<name>A0A1H7WAZ7_9RHOB</name>
<evidence type="ECO:0000313" key="1">
    <source>
        <dbReference type="EMBL" id="SEM18716.1"/>
    </source>
</evidence>
<proteinExistence type="predicted"/>
<reference evidence="1 2" key="1">
    <citation type="submission" date="2016-10" db="EMBL/GenBank/DDBJ databases">
        <authorList>
            <person name="de Groot N.N."/>
        </authorList>
    </citation>
    <scope>NUCLEOTIDE SEQUENCE [LARGE SCALE GENOMIC DNA]</scope>
    <source>
        <strain evidence="1 2">DSM 100674</strain>
    </source>
</reference>
<keyword evidence="2" id="KW-1185">Reference proteome</keyword>
<dbReference type="OrthoDB" id="7193207at2"/>
<dbReference type="Proteomes" id="UP000199582">
    <property type="component" value="Unassembled WGS sequence"/>
</dbReference>
<dbReference type="RefSeq" id="WP_093039010.1">
    <property type="nucleotide sequence ID" value="NZ_FOAG01000015.1"/>
</dbReference>
<dbReference type="STRING" id="1287727.SAMN05443999_1154"/>
<accession>A0A1H7WAZ7</accession>
<dbReference type="AlphaFoldDB" id="A0A1H7WAZ7"/>
<evidence type="ECO:0000313" key="2">
    <source>
        <dbReference type="Proteomes" id="UP000199582"/>
    </source>
</evidence>
<protein>
    <submittedName>
        <fullName evidence="1">Uncharacterized protein</fullName>
    </submittedName>
</protein>
<sequence>MSSAANDRRRFSGSPPAKIDLFDYCRLPEPKPRGRPVADDLSDWRVTDDWPEDVPVTPEEVDVFEAWFGDILEELFGPEGPDRA</sequence>
<organism evidence="1 2">
    <name type="scientific">Roseovarius azorensis</name>
    <dbReference type="NCBI Taxonomy" id="1287727"/>
    <lineage>
        <taxon>Bacteria</taxon>
        <taxon>Pseudomonadati</taxon>
        <taxon>Pseudomonadota</taxon>
        <taxon>Alphaproteobacteria</taxon>
        <taxon>Rhodobacterales</taxon>
        <taxon>Roseobacteraceae</taxon>
        <taxon>Roseovarius</taxon>
    </lineage>
</organism>
<gene>
    <name evidence="1" type="ORF">SAMN05443999_1154</name>
</gene>
<dbReference type="EMBL" id="FOAG01000015">
    <property type="protein sequence ID" value="SEM18716.1"/>
    <property type="molecule type" value="Genomic_DNA"/>
</dbReference>